<dbReference type="Pfam" id="PF14907">
    <property type="entry name" value="NTP_transf_5"/>
    <property type="match status" value="1"/>
</dbReference>
<dbReference type="EMBL" id="JACNJH010000151">
    <property type="protein sequence ID" value="MBC8361770.1"/>
    <property type="molecule type" value="Genomic_DNA"/>
</dbReference>
<sequence>MVSWWDIVKFIRCLSRRHLKRAEKGYVRRFVKKDVPWDNLAALAELDGVAGFFYYHLRDLDLFDAVSKTALKRFESRYNQTKEYTLAVIANARALAGKLEQTGIPIMALQGLSLARLYGDVGLRPLGDADFMVKPDHKERFKQLLGQAGYYATNPAYPDILYKGDFIVDIHIHILNLDRIHNRRHIFPADLTPMWERAVPFFEQQDGLLLPDPFDNVVALAAHALKHSYSRLIWLVDIHEYLLELAGIPGGWGEVVARARFWQQERIVLYALILVQRLFGLQVPLQVKRELGINRLSILEKHILRLKLKGFSSRELCYVLWLCNLEGTGNKLKFIKETVFPKDEVMAQIIQDKSWSGKRSGYFRRAAEIISLASNDLYRAFTFSFETGGDE</sequence>
<proteinExistence type="predicted"/>
<reference evidence="1 2" key="1">
    <citation type="submission" date="2020-08" db="EMBL/GenBank/DDBJ databases">
        <title>Bridging the membrane lipid divide: bacteria of the FCB group superphylum have the potential to synthesize archaeal ether lipids.</title>
        <authorList>
            <person name="Villanueva L."/>
            <person name="Von Meijenfeldt F.A.B."/>
            <person name="Westbye A.B."/>
            <person name="Yadav S."/>
            <person name="Hopmans E.C."/>
            <person name="Dutilh B.E."/>
            <person name="Sinninghe Damste J.S."/>
        </authorList>
    </citation>
    <scope>NUCLEOTIDE SEQUENCE [LARGE SCALE GENOMIC DNA]</scope>
    <source>
        <strain evidence="1">NIOZ-UU30</strain>
    </source>
</reference>
<gene>
    <name evidence="1" type="ORF">H8E23_10260</name>
</gene>
<dbReference type="InterPro" id="IPR039498">
    <property type="entry name" value="NTP_transf_5"/>
</dbReference>
<name>A0A8J6NN28_9BACT</name>
<evidence type="ECO:0000313" key="2">
    <source>
        <dbReference type="Proteomes" id="UP000603434"/>
    </source>
</evidence>
<evidence type="ECO:0000313" key="1">
    <source>
        <dbReference type="EMBL" id="MBC8361770.1"/>
    </source>
</evidence>
<protein>
    <submittedName>
        <fullName evidence="1">Nucleotidyltransferase family protein</fullName>
    </submittedName>
</protein>
<dbReference type="Proteomes" id="UP000603434">
    <property type="component" value="Unassembled WGS sequence"/>
</dbReference>
<dbReference type="AlphaFoldDB" id="A0A8J6NN28"/>
<comment type="caution">
    <text evidence="1">The sequence shown here is derived from an EMBL/GenBank/DDBJ whole genome shotgun (WGS) entry which is preliminary data.</text>
</comment>
<accession>A0A8J6NN28</accession>
<organism evidence="1 2">
    <name type="scientific">Candidatus Desulfatibia profunda</name>
    <dbReference type="NCBI Taxonomy" id="2841695"/>
    <lineage>
        <taxon>Bacteria</taxon>
        <taxon>Pseudomonadati</taxon>
        <taxon>Thermodesulfobacteriota</taxon>
        <taxon>Desulfobacteria</taxon>
        <taxon>Desulfobacterales</taxon>
        <taxon>Desulfobacterales incertae sedis</taxon>
        <taxon>Candidatus Desulfatibia</taxon>
    </lineage>
</organism>